<dbReference type="SUPFAM" id="SSF56300">
    <property type="entry name" value="Metallo-dependent phosphatases"/>
    <property type="match status" value="1"/>
</dbReference>
<proteinExistence type="predicted"/>
<dbReference type="InterPro" id="IPR051158">
    <property type="entry name" value="Metallophosphoesterase_sf"/>
</dbReference>
<keyword evidence="1" id="KW-0479">Metal-binding</keyword>
<dbReference type="CDD" id="cd07385">
    <property type="entry name" value="MPP_YkuE_C"/>
    <property type="match status" value="1"/>
</dbReference>
<evidence type="ECO:0000313" key="5">
    <source>
        <dbReference type="EMBL" id="WKN40394.1"/>
    </source>
</evidence>
<dbReference type="PANTHER" id="PTHR31302:SF31">
    <property type="entry name" value="PHOSPHODIESTERASE YAEI"/>
    <property type="match status" value="1"/>
</dbReference>
<keyword evidence="3" id="KW-0812">Transmembrane</keyword>
<dbReference type="PANTHER" id="PTHR31302">
    <property type="entry name" value="TRANSMEMBRANE PROTEIN WITH METALLOPHOSPHOESTERASE DOMAIN-RELATED"/>
    <property type="match status" value="1"/>
</dbReference>
<keyword evidence="3" id="KW-1133">Transmembrane helix</keyword>
<dbReference type="AlphaFoldDB" id="A0AA49JKK1"/>
<sequence length="415" mass="46890">MPRMITILLFAAIFVLLDWYAFQAIKAVMDDFSPAVRRPVYIIYWIVSFIALGGFIFYNAGGKDALSEGWRTFLFGWIFVNYASKFFGSFVLIIDDIIRMGQWTYQQFSPAVVDKGNEEGISRSEFLATASVVATVVPAIGFSYGIASVAHDYRIHRLQVPIPNLPKSLEGIRIAQLSDIHSGSFFNRTAVMHGVEMVLAEKPDLIFFTGDLVNNRASEMEDYLPVFKNIKAPLGVYSVLGNHDYGDYASWPSQQAKQKNLQMVKEAHAMMNWNLLLDKNEILKIDNSNLAIIGVENWGTGGFAQYGHLDRAYQGAQDADTRILLSHDPSHWDAQVRPDHPDIELTLSGHTHGGQVGIEWGSLRWSFVQYRYKQWAGMYQEGHQKLYVNRGYGYIGYPGRLGIRPEITLLELVQA</sequence>
<dbReference type="Pfam" id="PF00149">
    <property type="entry name" value="Metallophos"/>
    <property type="match status" value="1"/>
</dbReference>
<dbReference type="Gene3D" id="3.60.21.10">
    <property type="match status" value="1"/>
</dbReference>
<protein>
    <submittedName>
        <fullName evidence="5">Metallophosphoesterase</fullName>
    </submittedName>
</protein>
<dbReference type="GO" id="GO:0009245">
    <property type="term" value="P:lipid A biosynthetic process"/>
    <property type="evidence" value="ECO:0007669"/>
    <property type="project" value="TreeGrafter"/>
</dbReference>
<keyword evidence="3" id="KW-0472">Membrane</keyword>
<gene>
    <name evidence="5" type="ORF">K4G66_28405</name>
</gene>
<accession>A0AA49JKK1</accession>
<reference evidence="5" key="1">
    <citation type="journal article" date="2023" name="Comput. Struct. Biotechnol. J.">
        <title>Discovery of a novel marine Bacteroidetes with a rich repertoire of carbohydrate-active enzymes.</title>
        <authorList>
            <person name="Chen B."/>
            <person name="Liu G."/>
            <person name="Chen Q."/>
            <person name="Wang H."/>
            <person name="Liu L."/>
            <person name="Tang K."/>
        </authorList>
    </citation>
    <scope>NUCLEOTIDE SEQUENCE</scope>
    <source>
        <strain evidence="5">TK19036</strain>
    </source>
</reference>
<dbReference type="GO" id="GO:0046872">
    <property type="term" value="F:metal ion binding"/>
    <property type="evidence" value="ECO:0007669"/>
    <property type="project" value="UniProtKB-KW"/>
</dbReference>
<feature type="domain" description="Calcineurin-like phosphoesterase" evidence="4">
    <location>
        <begin position="172"/>
        <end position="353"/>
    </location>
</feature>
<dbReference type="InterPro" id="IPR029052">
    <property type="entry name" value="Metallo-depent_PP-like"/>
</dbReference>
<evidence type="ECO:0000259" key="4">
    <source>
        <dbReference type="Pfam" id="PF00149"/>
    </source>
</evidence>
<feature type="transmembrane region" description="Helical" evidence="3">
    <location>
        <begin position="126"/>
        <end position="147"/>
    </location>
</feature>
<dbReference type="GO" id="GO:0008758">
    <property type="term" value="F:UDP-2,3-diacylglucosamine hydrolase activity"/>
    <property type="evidence" value="ECO:0007669"/>
    <property type="project" value="TreeGrafter"/>
</dbReference>
<name>A0AA49JKK1_9BACT</name>
<dbReference type="InterPro" id="IPR004843">
    <property type="entry name" value="Calcineurin-like_PHP"/>
</dbReference>
<organism evidence="5">
    <name type="scientific">Roseihalotalea indica</name>
    <dbReference type="NCBI Taxonomy" id="2867963"/>
    <lineage>
        <taxon>Bacteria</taxon>
        <taxon>Pseudomonadati</taxon>
        <taxon>Bacteroidota</taxon>
        <taxon>Cytophagia</taxon>
        <taxon>Cytophagales</taxon>
        <taxon>Catalimonadaceae</taxon>
        <taxon>Roseihalotalea</taxon>
    </lineage>
</organism>
<feature type="transmembrane region" description="Helical" evidence="3">
    <location>
        <begin position="72"/>
        <end position="94"/>
    </location>
</feature>
<evidence type="ECO:0000256" key="1">
    <source>
        <dbReference type="ARBA" id="ARBA00022723"/>
    </source>
</evidence>
<dbReference type="EMBL" id="CP120682">
    <property type="protein sequence ID" value="WKN40394.1"/>
    <property type="molecule type" value="Genomic_DNA"/>
</dbReference>
<evidence type="ECO:0000256" key="3">
    <source>
        <dbReference type="SAM" id="Phobius"/>
    </source>
</evidence>
<evidence type="ECO:0000256" key="2">
    <source>
        <dbReference type="ARBA" id="ARBA00022801"/>
    </source>
</evidence>
<dbReference type="GO" id="GO:0016020">
    <property type="term" value="C:membrane"/>
    <property type="evidence" value="ECO:0007669"/>
    <property type="project" value="GOC"/>
</dbReference>
<feature type="transmembrane region" description="Helical" evidence="3">
    <location>
        <begin position="39"/>
        <end position="60"/>
    </location>
</feature>
<keyword evidence="2" id="KW-0378">Hydrolase</keyword>
<reference evidence="5" key="2">
    <citation type="journal article" date="2024" name="Antonie Van Leeuwenhoek">
        <title>Roseihalotalea indica gen. nov., sp. nov., a halophilic Bacteroidetes from mesopelagic Southwest Indian Ocean with higher carbohydrate metabolic potential.</title>
        <authorList>
            <person name="Chen B."/>
            <person name="Zhang M."/>
            <person name="Lin D."/>
            <person name="Ye J."/>
            <person name="Tang K."/>
        </authorList>
    </citation>
    <scope>NUCLEOTIDE SEQUENCE</scope>
    <source>
        <strain evidence="5">TK19036</strain>
    </source>
</reference>